<dbReference type="EMBL" id="KQ996737">
    <property type="protein sequence ID" value="KZV44584.1"/>
    <property type="molecule type" value="Genomic_DNA"/>
</dbReference>
<evidence type="ECO:0000313" key="3">
    <source>
        <dbReference type="Proteomes" id="UP000250235"/>
    </source>
</evidence>
<name>A0A2Z7CJ73_9LAMI</name>
<feature type="compositionally biased region" description="Low complexity" evidence="1">
    <location>
        <begin position="26"/>
        <end position="37"/>
    </location>
</feature>
<keyword evidence="3" id="KW-1185">Reference proteome</keyword>
<gene>
    <name evidence="2" type="ORF">F511_11270</name>
</gene>
<dbReference type="AlphaFoldDB" id="A0A2Z7CJ73"/>
<accession>A0A2Z7CJ73</accession>
<feature type="region of interest" description="Disordered" evidence="1">
    <location>
        <begin position="131"/>
        <end position="158"/>
    </location>
</feature>
<sequence length="200" mass="21573">MGCPGQARTKPYKNSDQPSRRRRKLAGAAAAGGAATTRKTRGGRRSPNQQHASAGHRRTIAPACFDHGALQWGGTVQVCATRRARRRPALAQGGARRRASCASVAQRFCAHRLLRSQPVDHSPSIVARLSRATTREERRNHPASKSAAALEQPHSSARDGAHVCRAASACDMRIQARGRDASHEEPPHAAAGCRFHDFVD</sequence>
<evidence type="ECO:0000256" key="1">
    <source>
        <dbReference type="SAM" id="MobiDB-lite"/>
    </source>
</evidence>
<evidence type="ECO:0000313" key="2">
    <source>
        <dbReference type="EMBL" id="KZV44584.1"/>
    </source>
</evidence>
<feature type="region of interest" description="Disordered" evidence="1">
    <location>
        <begin position="1"/>
        <end position="57"/>
    </location>
</feature>
<protein>
    <submittedName>
        <fullName evidence="2">Uncharacterized protein</fullName>
    </submittedName>
</protein>
<dbReference type="Proteomes" id="UP000250235">
    <property type="component" value="Unassembled WGS sequence"/>
</dbReference>
<feature type="region of interest" description="Disordered" evidence="1">
    <location>
        <begin position="179"/>
        <end position="200"/>
    </location>
</feature>
<proteinExistence type="predicted"/>
<reference evidence="2 3" key="1">
    <citation type="journal article" date="2015" name="Proc. Natl. Acad. Sci. U.S.A.">
        <title>The resurrection genome of Boea hygrometrica: A blueprint for survival of dehydration.</title>
        <authorList>
            <person name="Xiao L."/>
            <person name="Yang G."/>
            <person name="Zhang L."/>
            <person name="Yang X."/>
            <person name="Zhao S."/>
            <person name="Ji Z."/>
            <person name="Zhou Q."/>
            <person name="Hu M."/>
            <person name="Wang Y."/>
            <person name="Chen M."/>
            <person name="Xu Y."/>
            <person name="Jin H."/>
            <person name="Xiao X."/>
            <person name="Hu G."/>
            <person name="Bao F."/>
            <person name="Hu Y."/>
            <person name="Wan P."/>
            <person name="Li L."/>
            <person name="Deng X."/>
            <person name="Kuang T."/>
            <person name="Xiang C."/>
            <person name="Zhu J.K."/>
            <person name="Oliver M.J."/>
            <person name="He Y."/>
        </authorList>
    </citation>
    <scope>NUCLEOTIDE SEQUENCE [LARGE SCALE GENOMIC DNA]</scope>
    <source>
        <strain evidence="3">cv. XS01</strain>
    </source>
</reference>
<organism evidence="2 3">
    <name type="scientific">Dorcoceras hygrometricum</name>
    <dbReference type="NCBI Taxonomy" id="472368"/>
    <lineage>
        <taxon>Eukaryota</taxon>
        <taxon>Viridiplantae</taxon>
        <taxon>Streptophyta</taxon>
        <taxon>Embryophyta</taxon>
        <taxon>Tracheophyta</taxon>
        <taxon>Spermatophyta</taxon>
        <taxon>Magnoliopsida</taxon>
        <taxon>eudicotyledons</taxon>
        <taxon>Gunneridae</taxon>
        <taxon>Pentapetalae</taxon>
        <taxon>asterids</taxon>
        <taxon>lamiids</taxon>
        <taxon>Lamiales</taxon>
        <taxon>Gesneriaceae</taxon>
        <taxon>Didymocarpoideae</taxon>
        <taxon>Trichosporeae</taxon>
        <taxon>Loxocarpinae</taxon>
        <taxon>Dorcoceras</taxon>
    </lineage>
</organism>